<reference evidence="4 5" key="1">
    <citation type="submission" date="2016-04" db="EMBL/GenBank/DDBJ databases">
        <title>ATOL: Assembling a taxonomically balanced genome-scale reconstruction of the evolutionary history of the Enterobacteriaceae.</title>
        <authorList>
            <person name="Plunkett G.III."/>
            <person name="Neeno-Eckwall E.C."/>
            <person name="Glasner J.D."/>
            <person name="Perna N.T."/>
        </authorList>
    </citation>
    <scope>NUCLEOTIDE SEQUENCE [LARGE SCALE GENOMIC DNA]</scope>
    <source>
        <strain evidence="4 5">ATCC 35613</strain>
    </source>
</reference>
<dbReference type="GO" id="GO:0003677">
    <property type="term" value="F:DNA binding"/>
    <property type="evidence" value="ECO:0007669"/>
    <property type="project" value="UniProtKB-UniRule"/>
</dbReference>
<evidence type="ECO:0000256" key="1">
    <source>
        <dbReference type="ARBA" id="ARBA00023125"/>
    </source>
</evidence>
<dbReference type="Gene3D" id="1.10.10.60">
    <property type="entry name" value="Homeodomain-like"/>
    <property type="match status" value="1"/>
</dbReference>
<dbReference type="PANTHER" id="PTHR43479:SF11">
    <property type="entry name" value="ACREF_ENVCD OPERON REPRESSOR-RELATED"/>
    <property type="match status" value="1"/>
</dbReference>
<dbReference type="InterPro" id="IPR009057">
    <property type="entry name" value="Homeodomain-like_sf"/>
</dbReference>
<comment type="caution">
    <text evidence="4">The sequence shown here is derived from an EMBL/GenBank/DDBJ whole genome shotgun (WGS) entry which is preliminary data.</text>
</comment>
<dbReference type="PATRIC" id="fig|1354272.4.peg.2711"/>
<dbReference type="Proteomes" id="UP000078224">
    <property type="component" value="Unassembled WGS sequence"/>
</dbReference>
<evidence type="ECO:0000256" key="2">
    <source>
        <dbReference type="PROSITE-ProRule" id="PRU00335"/>
    </source>
</evidence>
<dbReference type="OrthoDB" id="5816932at2"/>
<dbReference type="PROSITE" id="PS50977">
    <property type="entry name" value="HTH_TETR_2"/>
    <property type="match status" value="1"/>
</dbReference>
<dbReference type="InterPro" id="IPR036271">
    <property type="entry name" value="Tet_transcr_reg_TetR-rel_C_sf"/>
</dbReference>
<evidence type="ECO:0000259" key="3">
    <source>
        <dbReference type="PROSITE" id="PS50977"/>
    </source>
</evidence>
<dbReference type="InterPro" id="IPR050624">
    <property type="entry name" value="HTH-type_Tx_Regulator"/>
</dbReference>
<dbReference type="RefSeq" id="WP_068909281.1">
    <property type="nucleotide sequence ID" value="NZ_LXEW01000037.1"/>
</dbReference>
<keyword evidence="5" id="KW-1185">Reference proteome</keyword>
<dbReference type="PRINTS" id="PR00455">
    <property type="entry name" value="HTHTETR"/>
</dbReference>
<dbReference type="SUPFAM" id="SSF48498">
    <property type="entry name" value="Tetracyclin repressor-like, C-terminal domain"/>
    <property type="match status" value="1"/>
</dbReference>
<dbReference type="Gene3D" id="1.10.357.10">
    <property type="entry name" value="Tetracycline Repressor, domain 2"/>
    <property type="match status" value="1"/>
</dbReference>
<keyword evidence="1 2" id="KW-0238">DNA-binding</keyword>
<proteinExistence type="predicted"/>
<name>A0A1B7JRF7_9GAMM</name>
<dbReference type="AlphaFoldDB" id="A0A1B7JRF7"/>
<dbReference type="InterPro" id="IPR001647">
    <property type="entry name" value="HTH_TetR"/>
</dbReference>
<organism evidence="4 5">
    <name type="scientific">Providencia heimbachae ATCC 35613</name>
    <dbReference type="NCBI Taxonomy" id="1354272"/>
    <lineage>
        <taxon>Bacteria</taxon>
        <taxon>Pseudomonadati</taxon>
        <taxon>Pseudomonadota</taxon>
        <taxon>Gammaproteobacteria</taxon>
        <taxon>Enterobacterales</taxon>
        <taxon>Morganellaceae</taxon>
        <taxon>Providencia</taxon>
    </lineage>
</organism>
<feature type="DNA-binding region" description="H-T-H motif" evidence="2">
    <location>
        <begin position="30"/>
        <end position="49"/>
    </location>
</feature>
<dbReference type="PANTHER" id="PTHR43479">
    <property type="entry name" value="ACREF/ENVCD OPERON REPRESSOR-RELATED"/>
    <property type="match status" value="1"/>
</dbReference>
<sequence>MQTDKQKAKRKQIIDAAINCFAEKGFHATSTAEICKAAGMSPGNLFHYYPSKVSIIEAIAIEDQCYFEQILNSIKETDSAIESVILVMTRLLELYNDPTYVRISIEIFAEASRSPEINRIFAENDKKLKDRLTSIILDGVTSGEIDSQLDATNTVSWLMIIADGSIGRYLIDPNFDWKNSLESLIYMMKKMLSPKI</sequence>
<accession>A0A1B7JRF7</accession>
<gene>
    <name evidence="4" type="ORF">M998_2660</name>
</gene>
<evidence type="ECO:0000313" key="4">
    <source>
        <dbReference type="EMBL" id="OAT50498.1"/>
    </source>
</evidence>
<dbReference type="EMBL" id="LXEW01000037">
    <property type="protein sequence ID" value="OAT50498.1"/>
    <property type="molecule type" value="Genomic_DNA"/>
</dbReference>
<dbReference type="SUPFAM" id="SSF46689">
    <property type="entry name" value="Homeodomain-like"/>
    <property type="match status" value="1"/>
</dbReference>
<evidence type="ECO:0000313" key="5">
    <source>
        <dbReference type="Proteomes" id="UP000078224"/>
    </source>
</evidence>
<dbReference type="Pfam" id="PF00440">
    <property type="entry name" value="TetR_N"/>
    <property type="match status" value="1"/>
</dbReference>
<protein>
    <submittedName>
        <fullName evidence="4">TetR family transcriptional regulator</fullName>
    </submittedName>
</protein>
<feature type="domain" description="HTH tetR-type" evidence="3">
    <location>
        <begin position="7"/>
        <end position="67"/>
    </location>
</feature>